<accession>A0A7I8VPJ8</accession>
<dbReference type="GO" id="GO:0005737">
    <property type="term" value="C:cytoplasm"/>
    <property type="evidence" value="ECO:0007669"/>
    <property type="project" value="UniProtKB-SubCell"/>
</dbReference>
<dbReference type="Pfam" id="PF13513">
    <property type="entry name" value="HEAT_EZ"/>
    <property type="match status" value="1"/>
</dbReference>
<dbReference type="InterPro" id="IPR041653">
    <property type="entry name" value="Importin_rep_4"/>
</dbReference>
<evidence type="ECO:0000313" key="11">
    <source>
        <dbReference type="Proteomes" id="UP000549394"/>
    </source>
</evidence>
<evidence type="ECO:0000256" key="3">
    <source>
        <dbReference type="ARBA" id="ARBA00022448"/>
    </source>
</evidence>
<dbReference type="GO" id="GO:0006606">
    <property type="term" value="P:protein import into nucleus"/>
    <property type="evidence" value="ECO:0007669"/>
    <property type="project" value="InterPro"/>
</dbReference>
<evidence type="ECO:0000256" key="4">
    <source>
        <dbReference type="ARBA" id="ARBA00022490"/>
    </source>
</evidence>
<sequence>MADMQNQFLEVLASLLSTDNDYRTKAEEVYEKTEVGTRLTLLLQIISDENCTIDIRCLAAVLMRRIYASEWEEISKLNPELLENVRSKILESSLNVADDLVRKKLCDLIAEVARNTVEVEEDNDKHGWPDVLQFIINCSNAENSNLKEMAMIILSYVPSIFGVLQHENVDMIKRMIMQSLVVDNYAVKVSAAKALCQFLIANDDDENIINSWRNLTLDPLLNVLSENIAKDEDLNILKSVVEVADACPKYFRPRFQQLIGASINLLSDNDKTSTVKHLALELIVTMSESAAASMRKLCGDSIPPLVQKLLSEMTEIEHEDEEWNVADEVEDEESDATVAETSLDRLCVALGARTMAPTVMAGIKELLSKEDSWQARHAGLMALSACGEGCKAYFESGLTDLISAVLPFLHDNHPRVRYAACNAVGQMCSDFGPTLQKSCHQIIMPALLNLLSQESIPKVQSHAAAALINYCDDAPRITVVPYLEPILQTLNSILVNCSQNVYAPGSKMVLEQIVMTLASAAESAEEKFIPYYDQFVPGLLQIIEQTGGKKENTSEADFRLLRGKTIECVSYIGLAVGREKFQADAETVMQLLLISNQTQILEDDDPQLPYLIGAWARMAKIIGGHAFAKYLPLVMPPVLKTAALKPEVALLDQDELDQYETQEDWQVVNMGEQQKLAIKTAGMEDKANAFQMLVSYLKELGGQLGTYLEEIVKLIVGHLRFYFHEVVRMYAAEALPLLLDCAKDVKGEEAMMEMWRYLCPEILKTVESEPETDVKCEFFHSLAQCIEKCGKNCLNQEQTESLCTILCSELDNHMKNALEIEAKRASKTEDYDPEVEEDLLREAEEGIHMLEQLSNIFHSYVGTQREDSLAFIEQVVPRIDRLLNGGSTGKSWTDRQWGICMVDDIIEHSGELSLRYRSMFLERLLNGLGDERPEIRQAAAYGVGIMASSAALHYQDVCIQVLPTLAGLIQAPKARDVENNLATDNILSALTKIMKTFGEQIQIDQFLPVWLQGLPVQEDEEEAVHIYEYLCEAHSKIFTSPEAMAHCLSAIGHSFYVKLLSSEESEGTRKKLLQLVHFLQSNNTDIFNSCMERVEVAHKTALLEALASVSSQ</sequence>
<feature type="domain" description="Importin N-terminal" evidence="9">
    <location>
        <begin position="41"/>
        <end position="95"/>
    </location>
</feature>
<dbReference type="InterPro" id="IPR016024">
    <property type="entry name" value="ARM-type_fold"/>
</dbReference>
<dbReference type="GO" id="GO:0031267">
    <property type="term" value="F:small GTPase binding"/>
    <property type="evidence" value="ECO:0007669"/>
    <property type="project" value="InterPro"/>
</dbReference>
<dbReference type="InterPro" id="IPR021133">
    <property type="entry name" value="HEAT_type_2"/>
</dbReference>
<gene>
    <name evidence="10" type="ORF">DGYR_LOCUS6635</name>
</gene>
<evidence type="ECO:0000259" key="9">
    <source>
        <dbReference type="PROSITE" id="PS50166"/>
    </source>
</evidence>
<proteinExistence type="predicted"/>
<keyword evidence="5" id="KW-0677">Repeat</keyword>
<dbReference type="InterPro" id="IPR001494">
    <property type="entry name" value="Importin-beta_N"/>
</dbReference>
<dbReference type="Gene3D" id="1.25.10.10">
    <property type="entry name" value="Leucine-rich Repeat Variant"/>
    <property type="match status" value="1"/>
</dbReference>
<dbReference type="InterPro" id="IPR057672">
    <property type="entry name" value="TPR_IPO4/5"/>
</dbReference>
<evidence type="ECO:0000256" key="1">
    <source>
        <dbReference type="ARBA" id="ARBA00004123"/>
    </source>
</evidence>
<dbReference type="EMBL" id="CAJFCJ010000008">
    <property type="protein sequence ID" value="CAD5118222.1"/>
    <property type="molecule type" value="Genomic_DNA"/>
</dbReference>
<dbReference type="Pfam" id="PF25780">
    <property type="entry name" value="TPR_IPO5"/>
    <property type="match status" value="1"/>
</dbReference>
<feature type="repeat" description="HEAT" evidence="8">
    <location>
        <begin position="401"/>
        <end position="438"/>
    </location>
</feature>
<dbReference type="AlphaFoldDB" id="A0A7I8VPJ8"/>
<evidence type="ECO:0000256" key="6">
    <source>
        <dbReference type="ARBA" id="ARBA00022927"/>
    </source>
</evidence>
<keyword evidence="3" id="KW-0813">Transport</keyword>
<dbReference type="Pfam" id="PF18808">
    <property type="entry name" value="Importin_rep_4"/>
    <property type="match status" value="1"/>
</dbReference>
<dbReference type="InterPro" id="IPR040122">
    <property type="entry name" value="Importin_beta"/>
</dbReference>
<dbReference type="OrthoDB" id="543373at2759"/>
<evidence type="ECO:0000256" key="7">
    <source>
        <dbReference type="ARBA" id="ARBA00023242"/>
    </source>
</evidence>
<dbReference type="Proteomes" id="UP000549394">
    <property type="component" value="Unassembled WGS sequence"/>
</dbReference>
<keyword evidence="4" id="KW-0963">Cytoplasm</keyword>
<keyword evidence="7" id="KW-0539">Nucleus</keyword>
<dbReference type="InterPro" id="IPR041389">
    <property type="entry name" value="Importin_rep_6"/>
</dbReference>
<dbReference type="PANTHER" id="PTHR10527">
    <property type="entry name" value="IMPORTIN BETA"/>
    <property type="match status" value="1"/>
</dbReference>
<comment type="subcellular location">
    <subcellularLocation>
        <location evidence="2">Cytoplasm</location>
    </subcellularLocation>
    <subcellularLocation>
        <location evidence="1">Nucleus</location>
    </subcellularLocation>
</comment>
<name>A0A7I8VPJ8_9ANNE</name>
<evidence type="ECO:0000256" key="5">
    <source>
        <dbReference type="ARBA" id="ARBA00022737"/>
    </source>
</evidence>
<comment type="caution">
    <text evidence="10">The sequence shown here is derived from an EMBL/GenBank/DDBJ whole genome shotgun (WGS) entry which is preliminary data.</text>
</comment>
<dbReference type="Pfam" id="PF18829">
    <property type="entry name" value="Importin_rep_6"/>
    <property type="match status" value="1"/>
</dbReference>
<dbReference type="PROSITE" id="PS50077">
    <property type="entry name" value="HEAT_REPEAT"/>
    <property type="match status" value="1"/>
</dbReference>
<reference evidence="10 11" key="1">
    <citation type="submission" date="2020-08" db="EMBL/GenBank/DDBJ databases">
        <authorList>
            <person name="Hejnol A."/>
        </authorList>
    </citation>
    <scope>NUCLEOTIDE SEQUENCE [LARGE SCALE GENOMIC DNA]</scope>
</reference>
<organism evidence="10 11">
    <name type="scientific">Dimorphilus gyrociliatus</name>
    <dbReference type="NCBI Taxonomy" id="2664684"/>
    <lineage>
        <taxon>Eukaryota</taxon>
        <taxon>Metazoa</taxon>
        <taxon>Spiralia</taxon>
        <taxon>Lophotrochozoa</taxon>
        <taxon>Annelida</taxon>
        <taxon>Polychaeta</taxon>
        <taxon>Polychaeta incertae sedis</taxon>
        <taxon>Dinophilidae</taxon>
        <taxon>Dimorphilus</taxon>
    </lineage>
</organism>
<keyword evidence="6" id="KW-0653">Protein transport</keyword>
<dbReference type="GO" id="GO:0005634">
    <property type="term" value="C:nucleus"/>
    <property type="evidence" value="ECO:0007669"/>
    <property type="project" value="UniProtKB-SubCell"/>
</dbReference>
<protein>
    <submittedName>
        <fullName evidence="10">DgyrCDS6944</fullName>
    </submittedName>
</protein>
<dbReference type="PROSITE" id="PS50166">
    <property type="entry name" value="IMPORTIN_B_NT"/>
    <property type="match status" value="1"/>
</dbReference>
<dbReference type="InterPro" id="IPR011989">
    <property type="entry name" value="ARM-like"/>
</dbReference>
<dbReference type="SUPFAM" id="SSF48371">
    <property type="entry name" value="ARM repeat"/>
    <property type="match status" value="1"/>
</dbReference>
<evidence type="ECO:0000256" key="2">
    <source>
        <dbReference type="ARBA" id="ARBA00004496"/>
    </source>
</evidence>
<evidence type="ECO:0000256" key="8">
    <source>
        <dbReference type="PROSITE-ProRule" id="PRU00103"/>
    </source>
</evidence>
<keyword evidence="11" id="KW-1185">Reference proteome</keyword>
<evidence type="ECO:0000313" key="10">
    <source>
        <dbReference type="EMBL" id="CAD5118222.1"/>
    </source>
</evidence>